<dbReference type="RefSeq" id="WP_163043185.1">
    <property type="nucleotide sequence ID" value="NZ_JAAAMJ010000003.1"/>
</dbReference>
<dbReference type="EMBL" id="JAAAMJ010000003">
    <property type="protein sequence ID" value="NDV86446.1"/>
    <property type="molecule type" value="Genomic_DNA"/>
</dbReference>
<protein>
    <recommendedName>
        <fullName evidence="5">DUF1640 domain-containing protein</fullName>
    </recommendedName>
</protein>
<evidence type="ECO:0000256" key="2">
    <source>
        <dbReference type="SAM" id="Phobius"/>
    </source>
</evidence>
<reference evidence="3 4" key="1">
    <citation type="submission" date="2020-01" db="EMBL/GenBank/DDBJ databases">
        <title>Genomes of bacteria type strains.</title>
        <authorList>
            <person name="Chen J."/>
            <person name="Zhu S."/>
            <person name="Chen J."/>
        </authorList>
    </citation>
    <scope>NUCLEOTIDE SEQUENCE [LARGE SCALE GENOMIC DNA]</scope>
    <source>
        <strain evidence="3 4">KCTC 52919</strain>
    </source>
</reference>
<evidence type="ECO:0008006" key="5">
    <source>
        <dbReference type="Google" id="ProtNLM"/>
    </source>
</evidence>
<accession>A0A6L9MFM0</accession>
<dbReference type="Proteomes" id="UP000476332">
    <property type="component" value="Unassembled WGS sequence"/>
</dbReference>
<sequence length="114" mass="12587">MNMMISELYDALMSAGADEAKARRAAEGMATSDQDFRKQFGELREDNQKMRTEVADLRGELKSEMQALRGELKGEMGGLRVEMQALRGELSTIKWMGGVMIALAAAILARALFV</sequence>
<feature type="transmembrane region" description="Helical" evidence="2">
    <location>
        <begin position="93"/>
        <end position="113"/>
    </location>
</feature>
<evidence type="ECO:0000256" key="1">
    <source>
        <dbReference type="SAM" id="Coils"/>
    </source>
</evidence>
<keyword evidence="2" id="KW-0812">Transmembrane</keyword>
<gene>
    <name evidence="3" type="ORF">GTW51_07005</name>
</gene>
<evidence type="ECO:0000313" key="3">
    <source>
        <dbReference type="EMBL" id="NDV86446.1"/>
    </source>
</evidence>
<dbReference type="AlphaFoldDB" id="A0A6L9MFM0"/>
<keyword evidence="2" id="KW-0472">Membrane</keyword>
<dbReference type="Gene3D" id="1.20.58.130">
    <property type="match status" value="1"/>
</dbReference>
<keyword evidence="1" id="KW-0175">Coiled coil</keyword>
<keyword evidence="4" id="KW-1185">Reference proteome</keyword>
<name>A0A6L9MFM0_9HYPH</name>
<comment type="caution">
    <text evidence="3">The sequence shown here is derived from an EMBL/GenBank/DDBJ whole genome shotgun (WGS) entry which is preliminary data.</text>
</comment>
<keyword evidence="2" id="KW-1133">Transmembrane helix</keyword>
<proteinExistence type="predicted"/>
<feature type="coiled-coil region" evidence="1">
    <location>
        <begin position="40"/>
        <end position="67"/>
    </location>
</feature>
<organism evidence="3 4">
    <name type="scientific">Aurantimonas aggregata</name>
    <dbReference type="NCBI Taxonomy" id="2047720"/>
    <lineage>
        <taxon>Bacteria</taxon>
        <taxon>Pseudomonadati</taxon>
        <taxon>Pseudomonadota</taxon>
        <taxon>Alphaproteobacteria</taxon>
        <taxon>Hyphomicrobiales</taxon>
        <taxon>Aurantimonadaceae</taxon>
        <taxon>Aurantimonas</taxon>
    </lineage>
</organism>
<evidence type="ECO:0000313" key="4">
    <source>
        <dbReference type="Proteomes" id="UP000476332"/>
    </source>
</evidence>